<accession>A0A9B0TNJ7</accession>
<dbReference type="AlphaFoldDB" id="A0A9B0TNJ7"/>
<dbReference type="RefSeq" id="XP_006868611.1">
    <property type="nucleotide sequence ID" value="XM_006868549.1"/>
</dbReference>
<dbReference type="GeneID" id="102812038"/>
<evidence type="ECO:0000313" key="8">
    <source>
        <dbReference type="RefSeq" id="XP_006868611.1"/>
    </source>
</evidence>
<reference evidence="8" key="1">
    <citation type="submission" date="2025-08" db="UniProtKB">
        <authorList>
            <consortium name="RefSeq"/>
        </authorList>
    </citation>
    <scope>IDENTIFICATION</scope>
    <source>
        <tissue evidence="8">Spleen</tissue>
    </source>
</reference>
<comment type="similarity">
    <text evidence="1">Belongs to the prefoldin subunit beta family.</text>
</comment>
<dbReference type="GO" id="GO:0016272">
    <property type="term" value="C:prefoldin complex"/>
    <property type="evidence" value="ECO:0007669"/>
    <property type="project" value="InterPro"/>
</dbReference>
<dbReference type="Pfam" id="PF01920">
    <property type="entry name" value="Prefoldin_2"/>
    <property type="match status" value="1"/>
</dbReference>
<dbReference type="OrthoDB" id="5242628at2759"/>
<evidence type="ECO:0000313" key="7">
    <source>
        <dbReference type="Proteomes" id="UP000504623"/>
    </source>
</evidence>
<dbReference type="GO" id="GO:0005737">
    <property type="term" value="C:cytoplasm"/>
    <property type="evidence" value="ECO:0007669"/>
    <property type="project" value="TreeGrafter"/>
</dbReference>
<keyword evidence="3" id="KW-0143">Chaperone</keyword>
<name>A0A9B0TNJ7_CHRAS</name>
<sequence length="135" mass="15654">MAAVVKMESSKAFSELQDKVICQVIETQQKVKLIGKQIEQLNITKSCVYLTDIQIMALEDDTNMYEGVRRMFVHQSKAVIHNQLQEKLKIMDEKIKELEQKKAYLEQSIKEAEDNIREMLMAQSSHSALSLYCRN</sequence>
<evidence type="ECO:0000256" key="1">
    <source>
        <dbReference type="ARBA" id="ARBA00008045"/>
    </source>
</evidence>
<dbReference type="Proteomes" id="UP000504623">
    <property type="component" value="Unplaced"/>
</dbReference>
<keyword evidence="6" id="KW-0175">Coiled coil</keyword>
<keyword evidence="7" id="KW-1185">Reference proteome</keyword>
<evidence type="ECO:0000256" key="4">
    <source>
        <dbReference type="ARBA" id="ARBA00024667"/>
    </source>
</evidence>
<evidence type="ECO:0000256" key="5">
    <source>
        <dbReference type="ARBA" id="ARBA00039325"/>
    </source>
</evidence>
<proteinExistence type="inferred from homology"/>
<dbReference type="CDD" id="cd23164">
    <property type="entry name" value="Prefoldin_1"/>
    <property type="match status" value="1"/>
</dbReference>
<comment type="subunit">
    <text evidence="2">Heterohexamer of two PFD-alpha type and four PFD-beta type subunits.</text>
</comment>
<dbReference type="GO" id="GO:0051082">
    <property type="term" value="F:unfolded protein binding"/>
    <property type="evidence" value="ECO:0007669"/>
    <property type="project" value="InterPro"/>
</dbReference>
<gene>
    <name evidence="8" type="primary">LOC102812038</name>
</gene>
<dbReference type="InterPro" id="IPR002777">
    <property type="entry name" value="PFD_beta-like"/>
</dbReference>
<feature type="coiled-coil region" evidence="6">
    <location>
        <begin position="81"/>
        <end position="122"/>
    </location>
</feature>
<dbReference type="PANTHER" id="PTHR20903">
    <property type="entry name" value="PREFOLDIN SUBUNIT 1-RELATED"/>
    <property type="match status" value="1"/>
</dbReference>
<dbReference type="InterPro" id="IPR009053">
    <property type="entry name" value="Prefoldin"/>
</dbReference>
<dbReference type="GO" id="GO:0044183">
    <property type="term" value="F:protein folding chaperone"/>
    <property type="evidence" value="ECO:0007669"/>
    <property type="project" value="TreeGrafter"/>
</dbReference>
<evidence type="ECO:0000256" key="6">
    <source>
        <dbReference type="SAM" id="Coils"/>
    </source>
</evidence>
<comment type="function">
    <text evidence="4">Binds specifically to cytosolic chaperonin (c-CPN) and transfers target proteins to it. Binds to nascent polypeptide chain and promotes folding in an environment in which there are many competing pathways for nonnative proteins.</text>
</comment>
<protein>
    <recommendedName>
        <fullName evidence="5">Prefoldin subunit 1</fullName>
    </recommendedName>
</protein>
<dbReference type="PANTHER" id="PTHR20903:SF0">
    <property type="entry name" value="PREFOLDIN SUBUNIT 1"/>
    <property type="match status" value="1"/>
</dbReference>
<evidence type="ECO:0000256" key="2">
    <source>
        <dbReference type="ARBA" id="ARBA00011695"/>
    </source>
</evidence>
<dbReference type="SUPFAM" id="SSF46579">
    <property type="entry name" value="Prefoldin"/>
    <property type="match status" value="1"/>
</dbReference>
<evidence type="ECO:0000256" key="3">
    <source>
        <dbReference type="ARBA" id="ARBA00023186"/>
    </source>
</evidence>
<organism evidence="7 8">
    <name type="scientific">Chrysochloris asiatica</name>
    <name type="common">Cape golden mole</name>
    <dbReference type="NCBI Taxonomy" id="185453"/>
    <lineage>
        <taxon>Eukaryota</taxon>
        <taxon>Metazoa</taxon>
        <taxon>Chordata</taxon>
        <taxon>Craniata</taxon>
        <taxon>Vertebrata</taxon>
        <taxon>Euteleostomi</taxon>
        <taxon>Mammalia</taxon>
        <taxon>Eutheria</taxon>
        <taxon>Afrotheria</taxon>
        <taxon>Chrysochloridae</taxon>
        <taxon>Chrysochlorinae</taxon>
        <taxon>Chrysochloris</taxon>
    </lineage>
</organism>
<dbReference type="Gene3D" id="1.10.287.370">
    <property type="match status" value="1"/>
</dbReference>